<reference evidence="2 3" key="1">
    <citation type="journal article" date="2019" name="Genome Biol. Evol.">
        <title>Toxin and genome evolution in a Drosophila defensive symbiosis.</title>
        <authorList>
            <person name="Ballinger M.J."/>
            <person name="Gawryluk R.M."/>
            <person name="Perlman S.J."/>
        </authorList>
    </citation>
    <scope>NUCLEOTIDE SEQUENCE [LARGE SCALE GENOMIC DNA]</scope>
    <source>
        <strain evidence="3">sNeo</strain>
    </source>
</reference>
<dbReference type="AlphaFoldDB" id="A0A433EN33"/>
<evidence type="ECO:0000256" key="1">
    <source>
        <dbReference type="SAM" id="Coils"/>
    </source>
</evidence>
<proteinExistence type="predicted"/>
<protein>
    <submittedName>
        <fullName evidence="2">Uncharacterized protein</fullName>
    </submittedName>
</protein>
<sequence>MGLWRLLGGEVNWELVAKMQDRGLATEIHGAIINSQGGETNNIPLSIDRLNDDDKNNVMWVLEKFGRQVPDLKRYPFLLKSYLDPQQHLKQKHNINNQPKWDQAWEWYDAYKSGAIAFIEYRIKIREKELEEDESKLKQIKSREKLSRDEKYLLKAYERDIPAQRVEIVKLKAELESLKAKEMQKQQEIKPELALENENLCLKKEILEMELKLKEVNRER</sequence>
<comment type="caution">
    <text evidence="2">The sequence shown here is derived from an EMBL/GenBank/DDBJ whole genome shotgun (WGS) entry which is preliminary data.</text>
</comment>
<evidence type="ECO:0000313" key="2">
    <source>
        <dbReference type="EMBL" id="RUP75694.1"/>
    </source>
</evidence>
<evidence type="ECO:0000313" key="3">
    <source>
        <dbReference type="Proteomes" id="UP000274545"/>
    </source>
</evidence>
<name>A0A433EN33_9MOLU</name>
<gene>
    <name evidence="2" type="ORF">D6D54_08090</name>
</gene>
<dbReference type="EMBL" id="RAHC01000015">
    <property type="protein sequence ID" value="RUP75694.1"/>
    <property type="molecule type" value="Genomic_DNA"/>
</dbReference>
<keyword evidence="1" id="KW-0175">Coiled coil</keyword>
<dbReference type="Proteomes" id="UP000274545">
    <property type="component" value="Unassembled WGS sequence"/>
</dbReference>
<organism evidence="2 3">
    <name type="scientific">Spiroplasma poulsonii</name>
    <dbReference type="NCBI Taxonomy" id="2138"/>
    <lineage>
        <taxon>Bacteria</taxon>
        <taxon>Bacillati</taxon>
        <taxon>Mycoplasmatota</taxon>
        <taxon>Mollicutes</taxon>
        <taxon>Entomoplasmatales</taxon>
        <taxon>Spiroplasmataceae</taxon>
        <taxon>Spiroplasma</taxon>
    </lineage>
</organism>
<feature type="coiled-coil region" evidence="1">
    <location>
        <begin position="123"/>
        <end position="219"/>
    </location>
</feature>
<accession>A0A433EN33</accession>
<dbReference type="RefSeq" id="WP_127093385.1">
    <property type="nucleotide sequence ID" value="NZ_RAHC01000015.1"/>
</dbReference>